<evidence type="ECO:0000313" key="4">
    <source>
        <dbReference type="Proteomes" id="UP000440694"/>
    </source>
</evidence>
<feature type="domain" description="Xaa-Pro dipeptidyl-peptidase-like" evidence="2">
    <location>
        <begin position="17"/>
        <end position="149"/>
    </location>
</feature>
<organism evidence="3 4">
    <name type="scientific">Hyphomicrobium album</name>
    <dbReference type="NCBI Taxonomy" id="2665159"/>
    <lineage>
        <taxon>Bacteria</taxon>
        <taxon>Pseudomonadati</taxon>
        <taxon>Pseudomonadota</taxon>
        <taxon>Alphaproteobacteria</taxon>
        <taxon>Hyphomicrobiales</taxon>
        <taxon>Hyphomicrobiaceae</taxon>
        <taxon>Hyphomicrobium</taxon>
    </lineage>
</organism>
<proteinExistence type="predicted"/>
<dbReference type="RefSeq" id="WP_154740931.1">
    <property type="nucleotide sequence ID" value="NZ_WMBQ01000003.1"/>
</dbReference>
<dbReference type="SUPFAM" id="SSF53474">
    <property type="entry name" value="alpha/beta-Hydrolases"/>
    <property type="match status" value="1"/>
</dbReference>
<dbReference type="InterPro" id="IPR029058">
    <property type="entry name" value="AB_hydrolase_fold"/>
</dbReference>
<dbReference type="AlphaFoldDB" id="A0A6I3KPA7"/>
<dbReference type="Proteomes" id="UP000440694">
    <property type="component" value="Unassembled WGS sequence"/>
</dbReference>
<dbReference type="Pfam" id="PF02129">
    <property type="entry name" value="Peptidase_S15"/>
    <property type="match status" value="1"/>
</dbReference>
<evidence type="ECO:0000259" key="2">
    <source>
        <dbReference type="Pfam" id="PF02129"/>
    </source>
</evidence>
<dbReference type="EMBL" id="WMBQ01000003">
    <property type="protein sequence ID" value="MTD96369.1"/>
    <property type="molecule type" value="Genomic_DNA"/>
</dbReference>
<evidence type="ECO:0000313" key="3">
    <source>
        <dbReference type="EMBL" id="MTD96369.1"/>
    </source>
</evidence>
<keyword evidence="1 3" id="KW-0378">Hydrolase</keyword>
<dbReference type="GO" id="GO:0052689">
    <property type="term" value="F:carboxylic ester hydrolase activity"/>
    <property type="evidence" value="ECO:0007669"/>
    <property type="project" value="UniProtKB-ARBA"/>
</dbReference>
<keyword evidence="4" id="KW-1185">Reference proteome</keyword>
<name>A0A6I3KPA7_9HYPH</name>
<dbReference type="PANTHER" id="PTHR22946">
    <property type="entry name" value="DIENELACTONE HYDROLASE DOMAIN-CONTAINING PROTEIN-RELATED"/>
    <property type="match status" value="1"/>
</dbReference>
<dbReference type="Gene3D" id="3.40.50.1820">
    <property type="entry name" value="alpha/beta hydrolase"/>
    <property type="match status" value="1"/>
</dbReference>
<dbReference type="InterPro" id="IPR050261">
    <property type="entry name" value="FrsA_esterase"/>
</dbReference>
<dbReference type="Gene3D" id="1.10.10.800">
    <property type="match status" value="1"/>
</dbReference>
<dbReference type="PANTHER" id="PTHR22946:SF9">
    <property type="entry name" value="POLYKETIDE TRANSFERASE AF380"/>
    <property type="match status" value="1"/>
</dbReference>
<reference evidence="3 4" key="1">
    <citation type="submission" date="2019-11" db="EMBL/GenBank/DDBJ databases">
        <title>Identification of a novel strain.</title>
        <authorList>
            <person name="Xu Q."/>
            <person name="Wang G."/>
        </authorList>
    </citation>
    <scope>NUCLEOTIDE SEQUENCE [LARGE SCALE GENOMIC DNA]</scope>
    <source>
        <strain evidence="4">xq</strain>
    </source>
</reference>
<accession>A0A6I3KPA7</accession>
<dbReference type="InterPro" id="IPR000383">
    <property type="entry name" value="Xaa-Pro-like_dom"/>
</dbReference>
<gene>
    <name evidence="3" type="ORF">GIW81_18685</name>
</gene>
<evidence type="ECO:0000256" key="1">
    <source>
        <dbReference type="ARBA" id="ARBA00022801"/>
    </source>
</evidence>
<comment type="caution">
    <text evidence="3">The sequence shown here is derived from an EMBL/GenBank/DDBJ whole genome shotgun (WGS) entry which is preliminary data.</text>
</comment>
<protein>
    <submittedName>
        <fullName evidence="3">Alpha/beta fold hydrolase</fullName>
    </submittedName>
</protein>
<sequence>MPHAATPLRREVAFLSDGVTCRAWLYEPAADVARPAPCIVMAHGLGGTRDASLPPYAERFVAAGYCVLLFDYRHLGDSDGEPRQLISMEQQLADWRAAIGFARTTPGIDAERIGLWGCSLAGGHVLVVAARDKRIAAISAQCPMLDGAASARIAVGQAGLAMSVRMAGAALLDVARACIGKAPHYVPLAAPPGELAAMATEDAYAGCMAIVPPGWRNEVAARLFFTLPLYRPSRYARDVTCPTLLIACAHDTVASTRAVVETGARMGRRAQLIMLPIGHFDIYLGKWFEKSSSEQLAFFSNAFAVPGTVVKAR</sequence>